<organism evidence="2 3">
    <name type="scientific">Ilex paraguariensis</name>
    <name type="common">yerba mate</name>
    <dbReference type="NCBI Taxonomy" id="185542"/>
    <lineage>
        <taxon>Eukaryota</taxon>
        <taxon>Viridiplantae</taxon>
        <taxon>Streptophyta</taxon>
        <taxon>Embryophyta</taxon>
        <taxon>Tracheophyta</taxon>
        <taxon>Spermatophyta</taxon>
        <taxon>Magnoliopsida</taxon>
        <taxon>eudicotyledons</taxon>
        <taxon>Gunneridae</taxon>
        <taxon>Pentapetalae</taxon>
        <taxon>asterids</taxon>
        <taxon>campanulids</taxon>
        <taxon>Aquifoliales</taxon>
        <taxon>Aquifoliaceae</taxon>
        <taxon>Ilex</taxon>
    </lineage>
</organism>
<dbReference type="AlphaFoldDB" id="A0ABC8S4L5"/>
<feature type="region of interest" description="Disordered" evidence="1">
    <location>
        <begin position="67"/>
        <end position="87"/>
    </location>
</feature>
<dbReference type="Proteomes" id="UP001642360">
    <property type="component" value="Unassembled WGS sequence"/>
</dbReference>
<evidence type="ECO:0000313" key="2">
    <source>
        <dbReference type="EMBL" id="CAK9150129.1"/>
    </source>
</evidence>
<protein>
    <submittedName>
        <fullName evidence="2">Uncharacterized protein</fullName>
    </submittedName>
</protein>
<gene>
    <name evidence="2" type="ORF">ILEXP_LOCUS18239</name>
</gene>
<evidence type="ECO:0000256" key="1">
    <source>
        <dbReference type="SAM" id="MobiDB-lite"/>
    </source>
</evidence>
<dbReference type="EMBL" id="CAUOFW020001981">
    <property type="protein sequence ID" value="CAK9150129.1"/>
    <property type="molecule type" value="Genomic_DNA"/>
</dbReference>
<reference evidence="2 3" key="1">
    <citation type="submission" date="2024-02" db="EMBL/GenBank/DDBJ databases">
        <authorList>
            <person name="Vignale AGUSTIN F."/>
            <person name="Sosa J E."/>
            <person name="Modenutti C."/>
        </authorList>
    </citation>
    <scope>NUCLEOTIDE SEQUENCE [LARGE SCALE GENOMIC DNA]</scope>
</reference>
<sequence>MHPEAHPHHHSYNNSLPYPSLYLKGMRKGMDEEAFFTEASGTVRSFINSFTPLTASSSNDYSYLKHQSLKSKEQQQDQHGFVLGTGQ</sequence>
<name>A0ABC8S4L5_9AQUA</name>
<accession>A0ABC8S4L5</accession>
<keyword evidence="3" id="KW-1185">Reference proteome</keyword>
<comment type="caution">
    <text evidence="2">The sequence shown here is derived from an EMBL/GenBank/DDBJ whole genome shotgun (WGS) entry which is preliminary data.</text>
</comment>
<evidence type="ECO:0000313" key="3">
    <source>
        <dbReference type="Proteomes" id="UP001642360"/>
    </source>
</evidence>
<proteinExistence type="predicted"/>